<dbReference type="CDD" id="cd01459">
    <property type="entry name" value="vWA_copine_like"/>
    <property type="match status" value="1"/>
</dbReference>
<dbReference type="Gene3D" id="3.30.40.10">
    <property type="entry name" value="Zinc/RING finger domain, C3HC4 (zinc finger)"/>
    <property type="match status" value="2"/>
</dbReference>
<feature type="compositionally biased region" description="Polar residues" evidence="2">
    <location>
        <begin position="12"/>
        <end position="38"/>
    </location>
</feature>
<dbReference type="SUPFAM" id="SSF53300">
    <property type="entry name" value="vWA-like"/>
    <property type="match status" value="1"/>
</dbReference>
<keyword evidence="1" id="KW-0862">Zinc</keyword>
<feature type="domain" description="RING-type" evidence="4">
    <location>
        <begin position="824"/>
        <end position="857"/>
    </location>
</feature>
<evidence type="ECO:0000259" key="4">
    <source>
        <dbReference type="PROSITE" id="PS50089"/>
    </source>
</evidence>
<dbReference type="GO" id="GO:0016567">
    <property type="term" value="P:protein ubiquitination"/>
    <property type="evidence" value="ECO:0007669"/>
    <property type="project" value="TreeGrafter"/>
</dbReference>
<protein>
    <recommendedName>
        <fullName evidence="4">RING-type domain-containing protein</fullName>
    </recommendedName>
</protein>
<keyword evidence="3" id="KW-0812">Transmembrane</keyword>
<evidence type="ECO:0000256" key="1">
    <source>
        <dbReference type="PROSITE-ProRule" id="PRU00175"/>
    </source>
</evidence>
<keyword evidence="1" id="KW-0479">Metal-binding</keyword>
<dbReference type="AlphaFoldDB" id="A0AAV7G4X5"/>
<evidence type="ECO:0000256" key="2">
    <source>
        <dbReference type="SAM" id="MobiDB-lite"/>
    </source>
</evidence>
<comment type="caution">
    <text evidence="5">The sequence shown here is derived from an EMBL/GenBank/DDBJ whole genome shotgun (WGS) entry which is preliminary data.</text>
</comment>
<dbReference type="GO" id="GO:0005634">
    <property type="term" value="C:nucleus"/>
    <property type="evidence" value="ECO:0007669"/>
    <property type="project" value="TreeGrafter"/>
</dbReference>
<dbReference type="InterPro" id="IPR013083">
    <property type="entry name" value="Znf_RING/FYVE/PHD"/>
</dbReference>
<evidence type="ECO:0000313" key="5">
    <source>
        <dbReference type="EMBL" id="KAH0450763.1"/>
    </source>
</evidence>
<dbReference type="InterPro" id="IPR001841">
    <property type="entry name" value="Znf_RING"/>
</dbReference>
<dbReference type="PANTHER" id="PTHR45751:SF51">
    <property type="entry name" value="OS06G0608800 PROTEIN"/>
    <property type="match status" value="1"/>
</dbReference>
<feature type="region of interest" description="Disordered" evidence="2">
    <location>
        <begin position="1"/>
        <end position="38"/>
    </location>
</feature>
<accession>A0AAV7G4X5</accession>
<name>A0AAV7G4X5_DENCH</name>
<dbReference type="Pfam" id="PF07002">
    <property type="entry name" value="Copine"/>
    <property type="match status" value="1"/>
</dbReference>
<dbReference type="InterPro" id="IPR036465">
    <property type="entry name" value="vWFA_dom_sf"/>
</dbReference>
<reference evidence="5 6" key="1">
    <citation type="journal article" date="2021" name="Hortic Res">
        <title>Chromosome-scale assembly of the Dendrobium chrysotoxum genome enhances the understanding of orchid evolution.</title>
        <authorList>
            <person name="Zhang Y."/>
            <person name="Zhang G.Q."/>
            <person name="Zhang D."/>
            <person name="Liu X.D."/>
            <person name="Xu X.Y."/>
            <person name="Sun W.H."/>
            <person name="Yu X."/>
            <person name="Zhu X."/>
            <person name="Wang Z.W."/>
            <person name="Zhao X."/>
            <person name="Zhong W.Y."/>
            <person name="Chen H."/>
            <person name="Yin W.L."/>
            <person name="Huang T."/>
            <person name="Niu S.C."/>
            <person name="Liu Z.J."/>
        </authorList>
    </citation>
    <scope>NUCLEOTIDE SEQUENCE [LARGE SCALE GENOMIC DNA]</scope>
    <source>
        <strain evidence="5">Lindl</strain>
    </source>
</reference>
<dbReference type="EMBL" id="JAGFBR010000018">
    <property type="protein sequence ID" value="KAH0450763.1"/>
    <property type="molecule type" value="Genomic_DNA"/>
</dbReference>
<evidence type="ECO:0000313" key="6">
    <source>
        <dbReference type="Proteomes" id="UP000775213"/>
    </source>
</evidence>
<dbReference type="SMART" id="SM00184">
    <property type="entry name" value="RING"/>
    <property type="match status" value="2"/>
</dbReference>
<dbReference type="Proteomes" id="UP000775213">
    <property type="component" value="Unassembled WGS sequence"/>
</dbReference>
<keyword evidence="1" id="KW-0863">Zinc-finger</keyword>
<feature type="transmembrane region" description="Helical" evidence="3">
    <location>
        <begin position="1026"/>
        <end position="1050"/>
    </location>
</feature>
<dbReference type="GO" id="GO:0008270">
    <property type="term" value="F:zinc ion binding"/>
    <property type="evidence" value="ECO:0007669"/>
    <property type="project" value="UniProtKB-KW"/>
</dbReference>
<gene>
    <name evidence="5" type="ORF">IEQ34_021455</name>
</gene>
<dbReference type="SUPFAM" id="SSF57850">
    <property type="entry name" value="RING/U-box"/>
    <property type="match status" value="2"/>
</dbReference>
<dbReference type="PROSITE" id="PS50089">
    <property type="entry name" value="ZF_RING_2"/>
    <property type="match status" value="2"/>
</dbReference>
<dbReference type="PANTHER" id="PTHR45751">
    <property type="entry name" value="COPINE FAMILY PROTEIN 1"/>
    <property type="match status" value="1"/>
</dbReference>
<proteinExistence type="predicted"/>
<keyword evidence="3" id="KW-1133">Transmembrane helix</keyword>
<dbReference type="InterPro" id="IPR004158">
    <property type="entry name" value="DUF247_pln"/>
</dbReference>
<keyword evidence="3" id="KW-0472">Membrane</keyword>
<feature type="domain" description="RING-type" evidence="4">
    <location>
        <begin position="389"/>
        <end position="422"/>
    </location>
</feature>
<organism evidence="5 6">
    <name type="scientific">Dendrobium chrysotoxum</name>
    <name type="common">Orchid</name>
    <dbReference type="NCBI Taxonomy" id="161865"/>
    <lineage>
        <taxon>Eukaryota</taxon>
        <taxon>Viridiplantae</taxon>
        <taxon>Streptophyta</taxon>
        <taxon>Embryophyta</taxon>
        <taxon>Tracheophyta</taxon>
        <taxon>Spermatophyta</taxon>
        <taxon>Magnoliopsida</taxon>
        <taxon>Liliopsida</taxon>
        <taxon>Asparagales</taxon>
        <taxon>Orchidaceae</taxon>
        <taxon>Epidendroideae</taxon>
        <taxon>Malaxideae</taxon>
        <taxon>Dendrobiinae</taxon>
        <taxon>Dendrobium</taxon>
    </lineage>
</organism>
<dbReference type="GO" id="GO:0004842">
    <property type="term" value="F:ubiquitin-protein transferase activity"/>
    <property type="evidence" value="ECO:0007669"/>
    <property type="project" value="TreeGrafter"/>
</dbReference>
<evidence type="ECO:0000256" key="3">
    <source>
        <dbReference type="SAM" id="Phobius"/>
    </source>
</evidence>
<dbReference type="InterPro" id="IPR052079">
    <property type="entry name" value="E3_ligase/Copine_domain"/>
</dbReference>
<dbReference type="InterPro" id="IPR010734">
    <property type="entry name" value="Copine_C"/>
</dbReference>
<dbReference type="Pfam" id="PF03140">
    <property type="entry name" value="DUF247"/>
    <property type="match status" value="2"/>
</dbReference>
<dbReference type="SMART" id="SM00327">
    <property type="entry name" value="VWA"/>
    <property type="match status" value="1"/>
</dbReference>
<sequence length="1056" mass="118453">MGGGGSKLRGSYQRSNEYTHTPYGTTQHTANPVNYVQPGTTERLQRKFSKIGDNYSSLSQVTEALAHAGLESSNLIVGIDFTKSNEWTGKISFNRKGLHDIGDTPNPYEQAISIIGRTLSSFDEDNLIPCFGFGDASTHDQEIFSFYPDGRPCDGFEEALRRYREIVPNLRLAGPTSFAPIIETAIGIVDSTGGQYHVLLIIADGQVTRSVDTQHGQLSPQERATIDAIVKASNYPLSIVLVGVGDGPWDIMREFDDNIPSRAFDNFQFVNFTEIMSKNVPINRKETDFALSALMEIPAQYKATLELQLLGRGTPLRVCLPPPTRSRDFAYSCPRYSRENSFDQGAGNHVSFYSSPRYSIASSFDKGTGINRSTSAVTSESSLEDKLVCPICLHQHKDLAFGCGHQTCYNCGKDLQLCPLCKRVKLVLDLRKKLQLPQNQPAQEPCYKSINRVPKILTDVNSQAYEPKLASFGPYHHNRSHLLPMEVSKSSAVLQFHRRIARASKTPDDVLIAMRKVEPCLIASYDGLQVVDEDGDCFELGRFRRRDWLMEKDEFLKIMIVDGCFALEIMLADKRSAAGEQSEYGSHDPVFGAERMLSVVPDLKRDMLLLENQLPLLALTTLAAIEGSGMGDVNTLIKDFYNLSLASPKDQIIDKCFHILDLYRKILTSEGEYLPSYEERVQSATKLRNAGVSFCKSRTNSFRDISFNGGILSLPQVKVDGITETLLLNVMAFEHLHATIGNEVTSYVFFMNGLINTADDIALLRNEEIIKGLDNDENISNMFNNITKGVTLGVIQKAMRVDVTKKLNTYYKKRMHRWTASFVCPICLYQHKDLAFGCGHQTCYNCGKDLQLCPLCKRVVFTSEGEYLPSYEERVQSVTKLRNAGVLFCKSITNSFRDISFNGDILSLPQLKVDGTTESILLNVMAFERVHATIGNEVTSYIFFMDGLINKADDVAMLRNEEIIKGVEGNDENISNMFNNITKGVTLVVIQKEMQVDVTKKLNTYCKKRVHRWTASFVETYMKTPWVFILLLGGLLLIALRMIQTVYTVLQYYNAR</sequence>
<dbReference type="InterPro" id="IPR002035">
    <property type="entry name" value="VWF_A"/>
</dbReference>
<keyword evidence="6" id="KW-1185">Reference proteome</keyword>